<keyword evidence="2" id="KW-1185">Reference proteome</keyword>
<organism evidence="1 2">
    <name type="scientific">Breznakia blatticola</name>
    <dbReference type="NCBI Taxonomy" id="1754012"/>
    <lineage>
        <taxon>Bacteria</taxon>
        <taxon>Bacillati</taxon>
        <taxon>Bacillota</taxon>
        <taxon>Erysipelotrichia</taxon>
        <taxon>Erysipelotrichales</taxon>
        <taxon>Erysipelotrichaceae</taxon>
        <taxon>Breznakia</taxon>
    </lineage>
</organism>
<dbReference type="EMBL" id="SODD01000016">
    <property type="protein sequence ID" value="TDW19947.1"/>
    <property type="molecule type" value="Genomic_DNA"/>
</dbReference>
<comment type="caution">
    <text evidence="1">The sequence shown here is derived from an EMBL/GenBank/DDBJ whole genome shotgun (WGS) entry which is preliminary data.</text>
</comment>
<gene>
    <name evidence="1" type="ORF">EDD63_11649</name>
</gene>
<protein>
    <submittedName>
        <fullName evidence="1">Uncharacterized protein</fullName>
    </submittedName>
</protein>
<evidence type="ECO:0000313" key="2">
    <source>
        <dbReference type="Proteomes" id="UP000294743"/>
    </source>
</evidence>
<dbReference type="RefSeq" id="WP_134169459.1">
    <property type="nucleotide sequence ID" value="NZ_SODD01000016.1"/>
</dbReference>
<accession>A0A4R7ZPU4</accession>
<proteinExistence type="predicted"/>
<dbReference type="OrthoDB" id="1797434at2"/>
<name>A0A4R7ZPU4_9FIRM</name>
<sequence length="147" mass="17484">MLPYINMIDEKKTREQLRRHIKSMEILIDQPMFYEENSLQSCSVIDTTQQGNSDRDVQLHKAIRNMQLSEQKSNYIEFFMTALNKLPADKRSLIINRYFHKMDEEELQDCMGYGLRKLREELKDAETQLAICLNCEVERKPKHANKN</sequence>
<dbReference type="AlphaFoldDB" id="A0A4R7ZPU4"/>
<reference evidence="1 2" key="1">
    <citation type="submission" date="2019-03" db="EMBL/GenBank/DDBJ databases">
        <title>Genomic Encyclopedia of Type Strains, Phase IV (KMG-IV): sequencing the most valuable type-strain genomes for metagenomic binning, comparative biology and taxonomic classification.</title>
        <authorList>
            <person name="Goeker M."/>
        </authorList>
    </citation>
    <scope>NUCLEOTIDE SEQUENCE [LARGE SCALE GENOMIC DNA]</scope>
    <source>
        <strain evidence="1 2">DSM 28867</strain>
    </source>
</reference>
<dbReference type="Proteomes" id="UP000294743">
    <property type="component" value="Unassembled WGS sequence"/>
</dbReference>
<evidence type="ECO:0000313" key="1">
    <source>
        <dbReference type="EMBL" id="TDW19947.1"/>
    </source>
</evidence>